<dbReference type="InterPro" id="IPR009057">
    <property type="entry name" value="Homeodomain-like_sf"/>
</dbReference>
<keyword evidence="12" id="KW-0808">Transferase</keyword>
<evidence type="ECO:0000256" key="6">
    <source>
        <dbReference type="ARBA" id="ARBA00023163"/>
    </source>
</evidence>
<dbReference type="Proteomes" id="UP000292855">
    <property type="component" value="Unassembled WGS sequence"/>
</dbReference>
<dbReference type="CDD" id="cd00082">
    <property type="entry name" value="HisKA"/>
    <property type="match status" value="1"/>
</dbReference>
<dbReference type="InterPro" id="IPR003594">
    <property type="entry name" value="HATPase_dom"/>
</dbReference>
<dbReference type="InterPro" id="IPR003661">
    <property type="entry name" value="HisK_dim/P_dom"/>
</dbReference>
<dbReference type="InterPro" id="IPR013783">
    <property type="entry name" value="Ig-like_fold"/>
</dbReference>
<dbReference type="CDD" id="cd17574">
    <property type="entry name" value="REC_OmpR"/>
    <property type="match status" value="1"/>
</dbReference>
<dbReference type="GO" id="GO:0043565">
    <property type="term" value="F:sequence-specific DNA binding"/>
    <property type="evidence" value="ECO:0007669"/>
    <property type="project" value="InterPro"/>
</dbReference>
<dbReference type="GO" id="GO:0000155">
    <property type="term" value="F:phosphorelay sensor kinase activity"/>
    <property type="evidence" value="ECO:0007669"/>
    <property type="project" value="InterPro"/>
</dbReference>
<dbReference type="Gene3D" id="2.130.10.10">
    <property type="entry name" value="YVTN repeat-like/Quinoprotein amine dehydrogenase"/>
    <property type="match status" value="2"/>
</dbReference>
<keyword evidence="12" id="KW-0418">Kinase</keyword>
<feature type="modified residue" description="4-aspartylphosphate" evidence="7">
    <location>
        <position position="1134"/>
    </location>
</feature>
<keyword evidence="3 7" id="KW-0597">Phosphoprotein</keyword>
<dbReference type="SMART" id="SM00448">
    <property type="entry name" value="REC"/>
    <property type="match status" value="1"/>
</dbReference>
<organism evidence="12 13">
    <name type="scientific">Sphingobacterium corticibacterium</name>
    <dbReference type="NCBI Taxonomy" id="2484746"/>
    <lineage>
        <taxon>Bacteria</taxon>
        <taxon>Pseudomonadati</taxon>
        <taxon>Bacteroidota</taxon>
        <taxon>Sphingobacteriia</taxon>
        <taxon>Sphingobacteriales</taxon>
        <taxon>Sphingobacteriaceae</taxon>
        <taxon>Sphingobacterium</taxon>
    </lineage>
</organism>
<dbReference type="SUPFAM" id="SSF52172">
    <property type="entry name" value="CheY-like"/>
    <property type="match status" value="1"/>
</dbReference>
<keyword evidence="5" id="KW-0238">DNA-binding</keyword>
<dbReference type="InterPro" id="IPR004358">
    <property type="entry name" value="Sig_transdc_His_kin-like_C"/>
</dbReference>
<feature type="domain" description="HTH araC/xylS-type" evidence="9">
    <location>
        <begin position="1233"/>
        <end position="1331"/>
    </location>
</feature>
<dbReference type="Gene3D" id="3.40.50.2300">
    <property type="match status" value="1"/>
</dbReference>
<dbReference type="SUPFAM" id="SSF63829">
    <property type="entry name" value="Calcium-dependent phosphotriesterase"/>
    <property type="match status" value="2"/>
</dbReference>
<keyword evidence="8" id="KW-0812">Transmembrane</keyword>
<evidence type="ECO:0000259" key="10">
    <source>
        <dbReference type="PROSITE" id="PS50109"/>
    </source>
</evidence>
<dbReference type="Pfam" id="PF07494">
    <property type="entry name" value="Reg_prop"/>
    <property type="match status" value="9"/>
</dbReference>
<dbReference type="Gene3D" id="1.10.10.60">
    <property type="entry name" value="Homeodomain-like"/>
    <property type="match status" value="1"/>
</dbReference>
<dbReference type="Pfam" id="PF12833">
    <property type="entry name" value="HTH_18"/>
    <property type="match status" value="1"/>
</dbReference>
<protein>
    <recommendedName>
        <fullName evidence="2">histidine kinase</fullName>
        <ecNumber evidence="2">2.7.13.3</ecNumber>
    </recommendedName>
</protein>
<dbReference type="Pfam" id="PF02518">
    <property type="entry name" value="HATPase_c"/>
    <property type="match status" value="1"/>
</dbReference>
<comment type="catalytic activity">
    <reaction evidence="1">
        <text>ATP + protein L-histidine = ADP + protein N-phospho-L-histidine.</text>
        <dbReference type="EC" id="2.7.13.3"/>
    </reaction>
</comment>
<dbReference type="InterPro" id="IPR036890">
    <property type="entry name" value="HATPase_C_sf"/>
</dbReference>
<keyword evidence="8" id="KW-0472">Membrane</keyword>
<dbReference type="PROSITE" id="PS00041">
    <property type="entry name" value="HTH_ARAC_FAMILY_1"/>
    <property type="match status" value="1"/>
</dbReference>
<dbReference type="InterPro" id="IPR011047">
    <property type="entry name" value="Quinoprotein_ADH-like_sf"/>
</dbReference>
<dbReference type="PANTHER" id="PTHR43547">
    <property type="entry name" value="TWO-COMPONENT HISTIDINE KINASE"/>
    <property type="match status" value="1"/>
</dbReference>
<dbReference type="InterPro" id="IPR005467">
    <property type="entry name" value="His_kinase_dom"/>
</dbReference>
<reference evidence="12 13" key="1">
    <citation type="submission" date="2019-02" db="EMBL/GenBank/DDBJ databases">
        <authorList>
            <person name="Li Y."/>
        </authorList>
    </citation>
    <scope>NUCLEOTIDE SEQUENCE [LARGE SCALE GENOMIC DNA]</scope>
    <source>
        <strain evidence="12 13">30C10-4-7</strain>
    </source>
</reference>
<keyword evidence="8" id="KW-1133">Transmembrane helix</keyword>
<dbReference type="SUPFAM" id="SSF47384">
    <property type="entry name" value="Homodimeric domain of signal transducing histidine kinase"/>
    <property type="match status" value="1"/>
</dbReference>
<dbReference type="GO" id="GO:0003700">
    <property type="term" value="F:DNA-binding transcription factor activity"/>
    <property type="evidence" value="ECO:0007669"/>
    <property type="project" value="InterPro"/>
</dbReference>
<dbReference type="Gene3D" id="3.30.565.10">
    <property type="entry name" value="Histidine kinase-like ATPase, C-terminal domain"/>
    <property type="match status" value="1"/>
</dbReference>
<dbReference type="InterPro" id="IPR011123">
    <property type="entry name" value="Y_Y_Y"/>
</dbReference>
<dbReference type="InterPro" id="IPR036097">
    <property type="entry name" value="HisK_dim/P_sf"/>
</dbReference>
<dbReference type="Gene3D" id="2.60.40.10">
    <property type="entry name" value="Immunoglobulins"/>
    <property type="match status" value="1"/>
</dbReference>
<dbReference type="RefSeq" id="WP_130142278.1">
    <property type="nucleotide sequence ID" value="NZ_SGIT01000002.1"/>
</dbReference>
<dbReference type="InterPro" id="IPR001789">
    <property type="entry name" value="Sig_transdc_resp-reg_receiver"/>
</dbReference>
<accession>A0A4Q6XKF6</accession>
<dbReference type="PROSITE" id="PS50110">
    <property type="entry name" value="RESPONSE_REGULATORY"/>
    <property type="match status" value="1"/>
</dbReference>
<evidence type="ECO:0000256" key="2">
    <source>
        <dbReference type="ARBA" id="ARBA00012438"/>
    </source>
</evidence>
<proteinExistence type="predicted"/>
<evidence type="ECO:0000256" key="7">
    <source>
        <dbReference type="PROSITE-ProRule" id="PRU00169"/>
    </source>
</evidence>
<feature type="domain" description="Response regulatory" evidence="11">
    <location>
        <begin position="1086"/>
        <end position="1201"/>
    </location>
</feature>
<dbReference type="InterPro" id="IPR011110">
    <property type="entry name" value="Reg_prop"/>
</dbReference>
<dbReference type="Pfam" id="PF00512">
    <property type="entry name" value="HisKA"/>
    <property type="match status" value="1"/>
</dbReference>
<dbReference type="SUPFAM" id="SSF46689">
    <property type="entry name" value="Homeodomain-like"/>
    <property type="match status" value="1"/>
</dbReference>
<dbReference type="Gene3D" id="1.10.287.130">
    <property type="match status" value="1"/>
</dbReference>
<dbReference type="Pfam" id="PF00072">
    <property type="entry name" value="Response_reg"/>
    <property type="match status" value="1"/>
</dbReference>
<dbReference type="Pfam" id="PF07495">
    <property type="entry name" value="Y_Y_Y"/>
    <property type="match status" value="1"/>
</dbReference>
<gene>
    <name evidence="12" type="ORF">EWE74_14760</name>
</gene>
<evidence type="ECO:0000256" key="8">
    <source>
        <dbReference type="SAM" id="Phobius"/>
    </source>
</evidence>
<dbReference type="PANTHER" id="PTHR43547:SF2">
    <property type="entry name" value="HYBRID SIGNAL TRANSDUCTION HISTIDINE KINASE C"/>
    <property type="match status" value="1"/>
</dbReference>
<dbReference type="PROSITE" id="PS01124">
    <property type="entry name" value="HTH_ARAC_FAMILY_2"/>
    <property type="match status" value="1"/>
</dbReference>
<dbReference type="FunFam" id="2.60.40.10:FF:000791">
    <property type="entry name" value="Two-component system sensor histidine kinase/response regulator"/>
    <property type="match status" value="1"/>
</dbReference>
<dbReference type="SMART" id="SM00388">
    <property type="entry name" value="HisKA"/>
    <property type="match status" value="1"/>
</dbReference>
<sequence length="1332" mass="151776">MKYASLIVFLLLCIAVRVFGQDIHFRKITSNHGLSHNTVYAITQDENGFMWFGTREGLNRYDSYQVKNYYISSSKIGGSTNKISSLCSYKSLLYVGTDNGLYIYNSKKDNLERSSAFPHQLNVLFLLLQNDHLYIGTSDGVYKLSGNASKRISDRKSYLKAMCAISDDSLLLAIGNSLSIIDGEGNVQKIFDTASLPEFANVNDIFDLYKDKQGNIWVATNKGLLKYDRINQRFSKLKFTVIETPENNTVRSVSGDKDMLYIGTEEGLYIYDIRTGYSESFHQSFANDSEKLNDNAIYSTYLAKDGSVWIGTYFGGVNYIPSSSYGFKSIRANDKEKGLSGKAISQLMEDDEKRMWIGTEDGGITIYNILDESFQYINKNSSPFYLTTNNVHAIHDDGYGNIWVGTFLGGLHQFDTKKNTTTVYTSKRENIQSLSNNGIYAIYRDSRGILWVGTQYGLNIFDYQSKLFKLFKPQIMGNLFIYDIIEDKKGNVWFCTRYNGIYKYDPVTDSLINYTATGDNPSLLSNQIISVYQDRKQQLWFGTLDGGVCLYNPEQNEFRSYTIEDGLPNNNVYGILEDKEGIIWLTTNRGISRLDPKTNKFTTYDSKHGLSSNQFNFKSYLKSSNGMLYFGSINGLCFFDPSTVENNHTSLPLMFTDFQLFNKSLVPQESAILENQINDTKRIKLAYNQNVFTISYAAINYANPGSTAYAYYLEGFEDKWNYVGDKNSVTYTNLSPGNYVFHIKALNAAGLARSAERTIEIYVAPPFYRSHFAYFVYFLLVVAVIWMYTKFVKFLDHKKVEIQLERVEKEKMKELTQHRLNFFTFISHEFKTPLTLILASIDKFLENTSSEFKKSTELSTVKSNASILFKLIQQLMEFRKIESDHASINLSKSDMVDFVKKATCHFETIAIKKNIDLTFVSTKPLLECYFDQDKIEKILFNILSNAMKNTSTGSIDVALDFDERNDAQQLVTIRVNDTGRGMSPTALKNIFNPFYKSGANKTDTESSGIGLALVDSLVKYLNGTIHVKSVQDKGTSIEITLPVLIRLDHVSKTDQISESPEKAAPVKQEKPVDVASISKEAKTKYTLLIVEDNRELMTFLSKHFSRHYEVVNASNGSLAIKKINKTPPDIIISDVKMPKMDGIELCNWLKSDERFNYIPVILLSDSSIENIKIDGLDVGADAYVSKPFNLKELELLVNNMVESRVKLREHVINLSAFKGDTLPSNNKDQEFLSRLSEILEKEFANPMLTIEDIANELNTSRTSLHLNLKRILDKNATELLNEYRLKKAIIMLENDMPINEVAYHCGYSDPNYFSRVFKKYYGQTPLRYKRKE</sequence>
<comment type="caution">
    <text evidence="12">The sequence shown here is derived from an EMBL/GenBank/DDBJ whole genome shotgun (WGS) entry which is preliminary data.</text>
</comment>
<keyword evidence="13" id="KW-1185">Reference proteome</keyword>
<evidence type="ECO:0000313" key="13">
    <source>
        <dbReference type="Proteomes" id="UP000292855"/>
    </source>
</evidence>
<evidence type="ECO:0000256" key="3">
    <source>
        <dbReference type="ARBA" id="ARBA00022553"/>
    </source>
</evidence>
<evidence type="ECO:0000259" key="9">
    <source>
        <dbReference type="PROSITE" id="PS01124"/>
    </source>
</evidence>
<dbReference type="SMART" id="SM00342">
    <property type="entry name" value="HTH_ARAC"/>
    <property type="match status" value="1"/>
</dbReference>
<dbReference type="InterPro" id="IPR018062">
    <property type="entry name" value="HTH_AraC-typ_CS"/>
</dbReference>
<dbReference type="InterPro" id="IPR015943">
    <property type="entry name" value="WD40/YVTN_repeat-like_dom_sf"/>
</dbReference>
<feature type="transmembrane region" description="Helical" evidence="8">
    <location>
        <begin position="772"/>
        <end position="789"/>
    </location>
</feature>
<feature type="domain" description="Histidine kinase" evidence="10">
    <location>
        <begin position="825"/>
        <end position="1045"/>
    </location>
</feature>
<name>A0A4Q6XKF6_9SPHI</name>
<dbReference type="InterPro" id="IPR018060">
    <property type="entry name" value="HTH_AraC"/>
</dbReference>
<evidence type="ECO:0000256" key="5">
    <source>
        <dbReference type="ARBA" id="ARBA00023125"/>
    </source>
</evidence>
<evidence type="ECO:0000259" key="11">
    <source>
        <dbReference type="PROSITE" id="PS50110"/>
    </source>
</evidence>
<dbReference type="SMART" id="SM00387">
    <property type="entry name" value="HATPase_c"/>
    <property type="match status" value="1"/>
</dbReference>
<keyword evidence="6" id="KW-0804">Transcription</keyword>
<evidence type="ECO:0000256" key="4">
    <source>
        <dbReference type="ARBA" id="ARBA00023015"/>
    </source>
</evidence>
<dbReference type="SUPFAM" id="SSF55874">
    <property type="entry name" value="ATPase domain of HSP90 chaperone/DNA topoisomerase II/histidine kinase"/>
    <property type="match status" value="1"/>
</dbReference>
<evidence type="ECO:0000313" key="12">
    <source>
        <dbReference type="EMBL" id="RZF60363.1"/>
    </source>
</evidence>
<dbReference type="InterPro" id="IPR011006">
    <property type="entry name" value="CheY-like_superfamily"/>
</dbReference>
<dbReference type="OrthoDB" id="9809670at2"/>
<keyword evidence="4" id="KW-0805">Transcription regulation</keyword>
<dbReference type="EMBL" id="SGIT01000002">
    <property type="protein sequence ID" value="RZF60363.1"/>
    <property type="molecule type" value="Genomic_DNA"/>
</dbReference>
<dbReference type="EC" id="2.7.13.3" evidence="2"/>
<dbReference type="PROSITE" id="PS50109">
    <property type="entry name" value="HIS_KIN"/>
    <property type="match status" value="1"/>
</dbReference>
<dbReference type="PRINTS" id="PR00344">
    <property type="entry name" value="BCTRLSENSOR"/>
</dbReference>
<dbReference type="SUPFAM" id="SSF50998">
    <property type="entry name" value="Quinoprotein alcohol dehydrogenase-like"/>
    <property type="match status" value="1"/>
</dbReference>
<evidence type="ECO:0000256" key="1">
    <source>
        <dbReference type="ARBA" id="ARBA00000085"/>
    </source>
</evidence>